<dbReference type="EMBL" id="GG692424">
    <property type="protein sequence ID" value="EER41357.1"/>
    <property type="molecule type" value="Genomic_DNA"/>
</dbReference>
<organism evidence="2 3">
    <name type="scientific">Ajellomyces capsulatus (strain H143)</name>
    <name type="common">Darling's disease fungus</name>
    <name type="synonym">Histoplasma capsulatum</name>
    <dbReference type="NCBI Taxonomy" id="544712"/>
    <lineage>
        <taxon>Eukaryota</taxon>
        <taxon>Fungi</taxon>
        <taxon>Dikarya</taxon>
        <taxon>Ascomycota</taxon>
        <taxon>Pezizomycotina</taxon>
        <taxon>Eurotiomycetes</taxon>
        <taxon>Eurotiomycetidae</taxon>
        <taxon>Onygenales</taxon>
        <taxon>Ajellomycetaceae</taxon>
        <taxon>Histoplasma</taxon>
    </lineage>
</organism>
<dbReference type="AlphaFoldDB" id="C6HEY6"/>
<dbReference type="Proteomes" id="UP000002624">
    <property type="component" value="Unassembled WGS sequence"/>
</dbReference>
<reference evidence="3" key="1">
    <citation type="submission" date="2009-05" db="EMBL/GenBank/DDBJ databases">
        <title>The genome sequence of Ajellomyces capsulatus strain H143.</title>
        <authorList>
            <person name="Champion M."/>
            <person name="Cuomo C.A."/>
            <person name="Ma L.-J."/>
            <person name="Henn M.R."/>
            <person name="Sil A."/>
            <person name="Goldman B."/>
            <person name="Young S.K."/>
            <person name="Kodira C.D."/>
            <person name="Zeng Q."/>
            <person name="Koehrsen M."/>
            <person name="Alvarado L."/>
            <person name="Berlin A.M."/>
            <person name="Borenstein D."/>
            <person name="Chen Z."/>
            <person name="Engels R."/>
            <person name="Freedman E."/>
            <person name="Gellesch M."/>
            <person name="Goldberg J."/>
            <person name="Griggs A."/>
            <person name="Gujja S."/>
            <person name="Heiman D.I."/>
            <person name="Hepburn T.A."/>
            <person name="Howarth C."/>
            <person name="Jen D."/>
            <person name="Larson L."/>
            <person name="Lewis B."/>
            <person name="Mehta T."/>
            <person name="Park D."/>
            <person name="Pearson M."/>
            <person name="Roberts A."/>
            <person name="Saif S."/>
            <person name="Shea T.D."/>
            <person name="Shenoy N."/>
            <person name="Sisk P."/>
            <person name="Stolte C."/>
            <person name="Sykes S."/>
            <person name="Walk T."/>
            <person name="White J."/>
            <person name="Yandava C."/>
            <person name="Klein B."/>
            <person name="McEwen J.G."/>
            <person name="Puccia R."/>
            <person name="Goldman G.H."/>
            <person name="Felipe M.S."/>
            <person name="Nino-Vega G."/>
            <person name="San-Blas G."/>
            <person name="Taylor J.W."/>
            <person name="Mendoza L."/>
            <person name="Galagan J.E."/>
            <person name="Nusbaum C."/>
            <person name="Birren B.W."/>
        </authorList>
    </citation>
    <scope>NUCLEOTIDE SEQUENCE [LARGE SCALE GENOMIC DNA]</scope>
    <source>
        <strain evidence="3">H143</strain>
    </source>
</reference>
<gene>
    <name evidence="2" type="ORF">HCDG_05003</name>
</gene>
<accession>C6HEY6</accession>
<evidence type="ECO:0000313" key="3">
    <source>
        <dbReference type="Proteomes" id="UP000002624"/>
    </source>
</evidence>
<name>C6HEY6_AJECH</name>
<dbReference type="VEuPathDB" id="FungiDB:HCDG_05003"/>
<feature type="region of interest" description="Disordered" evidence="1">
    <location>
        <begin position="74"/>
        <end position="102"/>
    </location>
</feature>
<sequence length="110" mass="12592">MLWPSPNYHSGSWGGFATSTGYVQILLYDWPRKQRLWLWLPSDLQMSLRWQQMGVVDIPVNGQDPCQIVGKPQALRHRGSRHAAQESTHLPNNNESPAIARDPYLLRSTI</sequence>
<evidence type="ECO:0000256" key="1">
    <source>
        <dbReference type="SAM" id="MobiDB-lite"/>
    </source>
</evidence>
<protein>
    <submittedName>
        <fullName evidence="2">Uncharacterized protein</fullName>
    </submittedName>
</protein>
<evidence type="ECO:0000313" key="2">
    <source>
        <dbReference type="EMBL" id="EER41357.1"/>
    </source>
</evidence>
<feature type="compositionally biased region" description="Polar residues" evidence="1">
    <location>
        <begin position="85"/>
        <end position="96"/>
    </location>
</feature>
<proteinExistence type="predicted"/>
<dbReference type="HOGENOM" id="CLU_2170299_0_0_1"/>